<feature type="region of interest" description="Disordered" evidence="1">
    <location>
        <begin position="26"/>
        <end position="45"/>
    </location>
</feature>
<evidence type="ECO:0000313" key="2">
    <source>
        <dbReference type="EMBL" id="PMC18898.1"/>
    </source>
</evidence>
<evidence type="ECO:0008006" key="4">
    <source>
        <dbReference type="Google" id="ProtNLM"/>
    </source>
</evidence>
<dbReference type="AlphaFoldDB" id="A0A2N6QH32"/>
<dbReference type="Proteomes" id="UP000235748">
    <property type="component" value="Unassembled WGS sequence"/>
</dbReference>
<dbReference type="PROSITE" id="PS51257">
    <property type="entry name" value="PROKAR_LIPOPROTEIN"/>
    <property type="match status" value="1"/>
</dbReference>
<dbReference type="RefSeq" id="WP_070503717.1">
    <property type="nucleotide sequence ID" value="NZ_JALCYA010000013.1"/>
</dbReference>
<sequence length="219" mass="24213">MKLKLWQGVAVVSLALILGGCSSESDSHAKTEQAHTQKSDTQHTHLVSQNQKAQLKKEVIQYFKQHSSTQAPAFTTRYFAGGTISSGDWYAVTPKGQLQVSNRGKPGAKAFKKHNVVGMTTYTSKDGRKGLDPQAKSLSNIEGYTRVAKMDRPIKKYLFADDGKVYEAKFSGQDTTLSTGFAPKDHNDKDPNLAPNDVFKPTSDKQLADFWKRTLEEAD</sequence>
<reference evidence="2 3" key="1">
    <citation type="submission" date="2017-09" db="EMBL/GenBank/DDBJ databases">
        <title>Bacterial strain isolated from the female urinary microbiota.</title>
        <authorList>
            <person name="Thomas-White K."/>
            <person name="Kumar N."/>
            <person name="Forster S."/>
            <person name="Putonti C."/>
            <person name="Lawley T."/>
            <person name="Wolfe A.J."/>
        </authorList>
    </citation>
    <scope>NUCLEOTIDE SEQUENCE [LARGE SCALE GENOMIC DNA]</scope>
    <source>
        <strain evidence="2 3">UMB0834</strain>
    </source>
</reference>
<dbReference type="EMBL" id="PNGG01000003">
    <property type="protein sequence ID" value="PMC18898.1"/>
    <property type="molecule type" value="Genomic_DNA"/>
</dbReference>
<feature type="compositionally biased region" description="Basic and acidic residues" evidence="1">
    <location>
        <begin position="26"/>
        <end position="43"/>
    </location>
</feature>
<organism evidence="2 3">
    <name type="scientific">Staphylococcus pettenkoferi</name>
    <dbReference type="NCBI Taxonomy" id="170573"/>
    <lineage>
        <taxon>Bacteria</taxon>
        <taxon>Bacillati</taxon>
        <taxon>Bacillota</taxon>
        <taxon>Bacilli</taxon>
        <taxon>Bacillales</taxon>
        <taxon>Staphylococcaceae</taxon>
        <taxon>Staphylococcus</taxon>
    </lineage>
</organism>
<gene>
    <name evidence="2" type="ORF">CJ235_06410</name>
</gene>
<protein>
    <recommendedName>
        <fullName evidence="4">Lipoprotein</fullName>
    </recommendedName>
</protein>
<evidence type="ECO:0000256" key="1">
    <source>
        <dbReference type="SAM" id="MobiDB-lite"/>
    </source>
</evidence>
<name>A0A2N6QH32_9STAP</name>
<proteinExistence type="predicted"/>
<comment type="caution">
    <text evidence="2">The sequence shown here is derived from an EMBL/GenBank/DDBJ whole genome shotgun (WGS) entry which is preliminary data.</text>
</comment>
<accession>A0A2N6QH32</accession>
<evidence type="ECO:0000313" key="3">
    <source>
        <dbReference type="Proteomes" id="UP000235748"/>
    </source>
</evidence>
<feature type="region of interest" description="Disordered" evidence="1">
    <location>
        <begin position="176"/>
        <end position="201"/>
    </location>
</feature>